<dbReference type="Pfam" id="PF03068">
    <property type="entry name" value="PAD"/>
    <property type="match status" value="1"/>
</dbReference>
<sequence length="168" mass="18410">MNVTETPALHLLNGTDEIWAQDFMEPGFASMPGPEGPISLRVLVRSAQSTRVAGRQVFESFRGDRVGGHQLPLGSGFGHEEIDSGGNIEIIPPYVSKNGTSYTHGRVIMGKHFDKHPAKSMTTLIEAQIYQSPLILEAGWLAVGHVDEFVQFLPYQNHLGWTIAIADT</sequence>
<accession>A0A8H6DCK0</accession>
<reference evidence="2 3" key="1">
    <citation type="submission" date="2020-05" db="EMBL/GenBank/DDBJ databases">
        <title>Identification and distribution of gene clusters putatively required for synthesis of sphingolipid metabolism inhibitors in phylogenetically diverse species of the filamentous fungus Fusarium.</title>
        <authorList>
            <person name="Kim H.-S."/>
            <person name="Busman M."/>
            <person name="Brown D.W."/>
            <person name="Divon H."/>
            <person name="Uhlig S."/>
            <person name="Proctor R.H."/>
        </authorList>
    </citation>
    <scope>NUCLEOTIDE SEQUENCE [LARGE SCALE GENOMIC DNA]</scope>
    <source>
        <strain evidence="2 3">NRRL 66235</strain>
    </source>
</reference>
<evidence type="ECO:0000313" key="2">
    <source>
        <dbReference type="EMBL" id="KAF5710262.1"/>
    </source>
</evidence>
<comment type="caution">
    <text evidence="2">The sequence shown here is derived from an EMBL/GenBank/DDBJ whole genome shotgun (WGS) entry which is preliminary data.</text>
</comment>
<feature type="domain" description="Protein-arginine deiminase C-terminal" evidence="1">
    <location>
        <begin position="9"/>
        <end position="168"/>
    </location>
</feature>
<proteinExistence type="predicted"/>
<dbReference type="InterPro" id="IPR013530">
    <property type="entry name" value="PAD_C"/>
</dbReference>
<dbReference type="SUPFAM" id="SSF55909">
    <property type="entry name" value="Pentein"/>
    <property type="match status" value="1"/>
</dbReference>
<keyword evidence="3" id="KW-1185">Reference proteome</keyword>
<organism evidence="2 3">
    <name type="scientific">Fusarium mundagurra</name>
    <dbReference type="NCBI Taxonomy" id="1567541"/>
    <lineage>
        <taxon>Eukaryota</taxon>
        <taxon>Fungi</taxon>
        <taxon>Dikarya</taxon>
        <taxon>Ascomycota</taxon>
        <taxon>Pezizomycotina</taxon>
        <taxon>Sordariomycetes</taxon>
        <taxon>Hypocreomycetidae</taxon>
        <taxon>Hypocreales</taxon>
        <taxon>Nectriaceae</taxon>
        <taxon>Fusarium</taxon>
        <taxon>Fusarium fujikuroi species complex</taxon>
    </lineage>
</organism>
<dbReference type="PANTHER" id="PTHR10837">
    <property type="entry name" value="PEPTIDYLARGININE DEIMINASE"/>
    <property type="match status" value="1"/>
</dbReference>
<evidence type="ECO:0000259" key="1">
    <source>
        <dbReference type="Pfam" id="PF03068"/>
    </source>
</evidence>
<dbReference type="EMBL" id="JAAOAN010000341">
    <property type="protein sequence ID" value="KAF5710262.1"/>
    <property type="molecule type" value="Genomic_DNA"/>
</dbReference>
<dbReference type="GO" id="GO:0005509">
    <property type="term" value="F:calcium ion binding"/>
    <property type="evidence" value="ECO:0007669"/>
    <property type="project" value="InterPro"/>
</dbReference>
<dbReference type="OrthoDB" id="5102063at2759"/>
<dbReference type="GO" id="GO:0004668">
    <property type="term" value="F:protein-arginine deiminase activity"/>
    <property type="evidence" value="ECO:0007669"/>
    <property type="project" value="InterPro"/>
</dbReference>
<evidence type="ECO:0000313" key="3">
    <source>
        <dbReference type="Proteomes" id="UP000544331"/>
    </source>
</evidence>
<dbReference type="Proteomes" id="UP000544331">
    <property type="component" value="Unassembled WGS sequence"/>
</dbReference>
<dbReference type="Gene3D" id="3.75.10.10">
    <property type="entry name" value="L-arginine/glycine Amidinotransferase, Chain A"/>
    <property type="match status" value="1"/>
</dbReference>
<dbReference type="PANTHER" id="PTHR10837:SF8">
    <property type="entry name" value="PROTEIN-ARGININE DEIMINASE"/>
    <property type="match status" value="1"/>
</dbReference>
<dbReference type="InterPro" id="IPR004303">
    <property type="entry name" value="PAD"/>
</dbReference>
<dbReference type="GO" id="GO:0005737">
    <property type="term" value="C:cytoplasm"/>
    <property type="evidence" value="ECO:0007669"/>
    <property type="project" value="InterPro"/>
</dbReference>
<dbReference type="AlphaFoldDB" id="A0A8H6DCK0"/>
<gene>
    <name evidence="2" type="ORF">FMUND_9592</name>
</gene>
<name>A0A8H6DCK0_9HYPO</name>
<protein>
    <submittedName>
        <fullName evidence="2">Peptidylarginine deiminase</fullName>
    </submittedName>
</protein>